<feature type="compositionally biased region" description="Gly residues" evidence="1">
    <location>
        <begin position="35"/>
        <end position="60"/>
    </location>
</feature>
<proteinExistence type="predicted"/>
<keyword evidence="3" id="KW-1185">Reference proteome</keyword>
<feature type="compositionally biased region" description="Basic and acidic residues" evidence="1">
    <location>
        <begin position="1"/>
        <end position="10"/>
    </location>
</feature>
<accession>A0ABP7G802</accession>
<evidence type="ECO:0000313" key="3">
    <source>
        <dbReference type="Proteomes" id="UP001500540"/>
    </source>
</evidence>
<feature type="region of interest" description="Disordered" evidence="1">
    <location>
        <begin position="1"/>
        <end position="62"/>
    </location>
</feature>
<sequence length="87" mass="8722">MFDLRSEKARPTPRRRIPRREGASFAEKVAHHLGGKGTASAGGGAGAGAGEGGAGRGGAGQAARCAKADSYRQTLAAVARFSDSALP</sequence>
<gene>
    <name evidence="2" type="ORF">GCM10022240_09280</name>
</gene>
<reference evidence="3" key="1">
    <citation type="journal article" date="2019" name="Int. J. Syst. Evol. Microbiol.">
        <title>The Global Catalogue of Microorganisms (GCM) 10K type strain sequencing project: providing services to taxonomists for standard genome sequencing and annotation.</title>
        <authorList>
            <consortium name="The Broad Institute Genomics Platform"/>
            <consortium name="The Broad Institute Genome Sequencing Center for Infectious Disease"/>
            <person name="Wu L."/>
            <person name="Ma J."/>
        </authorList>
    </citation>
    <scope>NUCLEOTIDE SEQUENCE [LARGE SCALE GENOMIC DNA]</scope>
    <source>
        <strain evidence="3">JCM 16950</strain>
    </source>
</reference>
<evidence type="ECO:0000313" key="2">
    <source>
        <dbReference type="EMBL" id="GAA3758768.1"/>
    </source>
</evidence>
<dbReference type="Proteomes" id="UP001500540">
    <property type="component" value="Unassembled WGS sequence"/>
</dbReference>
<evidence type="ECO:0000256" key="1">
    <source>
        <dbReference type="SAM" id="MobiDB-lite"/>
    </source>
</evidence>
<name>A0ABP7G802_9MICO</name>
<protein>
    <submittedName>
        <fullName evidence="2">Uncharacterized protein</fullName>
    </submittedName>
</protein>
<dbReference type="EMBL" id="BAABAF010000003">
    <property type="protein sequence ID" value="GAA3758768.1"/>
    <property type="molecule type" value="Genomic_DNA"/>
</dbReference>
<organism evidence="2 3">
    <name type="scientific">Microbacterium kribbense</name>
    <dbReference type="NCBI Taxonomy" id="433645"/>
    <lineage>
        <taxon>Bacteria</taxon>
        <taxon>Bacillati</taxon>
        <taxon>Actinomycetota</taxon>
        <taxon>Actinomycetes</taxon>
        <taxon>Micrococcales</taxon>
        <taxon>Microbacteriaceae</taxon>
        <taxon>Microbacterium</taxon>
    </lineage>
</organism>
<comment type="caution">
    <text evidence="2">The sequence shown here is derived from an EMBL/GenBank/DDBJ whole genome shotgun (WGS) entry which is preliminary data.</text>
</comment>